<dbReference type="PANTHER" id="PTHR30614:SF20">
    <property type="entry name" value="GLUTAMINE TRANSPORT SYSTEM PERMEASE PROTEIN GLNP"/>
    <property type="match status" value="1"/>
</dbReference>
<evidence type="ECO:0000256" key="1">
    <source>
        <dbReference type="ARBA" id="ARBA00004651"/>
    </source>
</evidence>
<dbReference type="NCBIfam" id="TIGR01726">
    <property type="entry name" value="HEQRo_perm_3TM"/>
    <property type="match status" value="1"/>
</dbReference>
<evidence type="ECO:0000256" key="4">
    <source>
        <dbReference type="ARBA" id="ARBA00022475"/>
    </source>
</evidence>
<keyword evidence="4" id="KW-1003">Cell membrane</keyword>
<evidence type="ECO:0000256" key="3">
    <source>
        <dbReference type="ARBA" id="ARBA00022448"/>
    </source>
</evidence>
<dbReference type="InterPro" id="IPR043429">
    <property type="entry name" value="ArtM/GltK/GlnP/TcyL/YhdX-like"/>
</dbReference>
<organism evidence="11">
    <name type="scientific">bioreactor metagenome</name>
    <dbReference type="NCBI Taxonomy" id="1076179"/>
    <lineage>
        <taxon>unclassified sequences</taxon>
        <taxon>metagenomes</taxon>
        <taxon>ecological metagenomes</taxon>
    </lineage>
</organism>
<keyword evidence="3" id="KW-0813">Transport</keyword>
<evidence type="ECO:0000259" key="10">
    <source>
        <dbReference type="PROSITE" id="PS50928"/>
    </source>
</evidence>
<dbReference type="Gene3D" id="1.10.3720.10">
    <property type="entry name" value="MetI-like"/>
    <property type="match status" value="1"/>
</dbReference>
<comment type="similarity">
    <text evidence="2">Belongs to the binding-protein-dependent transport system permease family. HisMQ subfamily.</text>
</comment>
<dbReference type="GO" id="GO:0006865">
    <property type="term" value="P:amino acid transport"/>
    <property type="evidence" value="ECO:0007669"/>
    <property type="project" value="UniProtKB-KW"/>
</dbReference>
<gene>
    <name evidence="11" type="primary">glnM_1</name>
    <name evidence="11" type="ORF">SDC9_12831</name>
</gene>
<dbReference type="CDD" id="cd06261">
    <property type="entry name" value="TM_PBP2"/>
    <property type="match status" value="1"/>
</dbReference>
<evidence type="ECO:0000256" key="2">
    <source>
        <dbReference type="ARBA" id="ARBA00010072"/>
    </source>
</evidence>
<feature type="transmembrane region" description="Helical" evidence="9">
    <location>
        <begin position="89"/>
        <end position="110"/>
    </location>
</feature>
<dbReference type="EMBL" id="VSSQ01000035">
    <property type="protein sequence ID" value="MPL67141.1"/>
    <property type="molecule type" value="Genomic_DNA"/>
</dbReference>
<dbReference type="PANTHER" id="PTHR30614">
    <property type="entry name" value="MEMBRANE COMPONENT OF AMINO ACID ABC TRANSPORTER"/>
    <property type="match status" value="1"/>
</dbReference>
<feature type="transmembrane region" description="Helical" evidence="9">
    <location>
        <begin position="64"/>
        <end position="83"/>
    </location>
</feature>
<dbReference type="GO" id="GO:0022857">
    <property type="term" value="F:transmembrane transporter activity"/>
    <property type="evidence" value="ECO:0007669"/>
    <property type="project" value="InterPro"/>
</dbReference>
<dbReference type="InterPro" id="IPR000515">
    <property type="entry name" value="MetI-like"/>
</dbReference>
<comment type="subcellular location">
    <subcellularLocation>
        <location evidence="1">Cell membrane</location>
        <topology evidence="1">Multi-pass membrane protein</topology>
    </subcellularLocation>
</comment>
<dbReference type="SUPFAM" id="SSF161098">
    <property type="entry name" value="MetI-like"/>
    <property type="match status" value="1"/>
</dbReference>
<evidence type="ECO:0000256" key="9">
    <source>
        <dbReference type="SAM" id="Phobius"/>
    </source>
</evidence>
<accession>A0A644TN43</accession>
<dbReference type="GO" id="GO:0043190">
    <property type="term" value="C:ATP-binding cassette (ABC) transporter complex"/>
    <property type="evidence" value="ECO:0007669"/>
    <property type="project" value="InterPro"/>
</dbReference>
<dbReference type="Pfam" id="PF00528">
    <property type="entry name" value="BPD_transp_1"/>
    <property type="match status" value="1"/>
</dbReference>
<keyword evidence="8 9" id="KW-0472">Membrane</keyword>
<evidence type="ECO:0000256" key="5">
    <source>
        <dbReference type="ARBA" id="ARBA00022692"/>
    </source>
</evidence>
<dbReference type="PROSITE" id="PS50928">
    <property type="entry name" value="ABC_TM1"/>
    <property type="match status" value="1"/>
</dbReference>
<feature type="transmembrane region" description="Helical" evidence="9">
    <location>
        <begin position="190"/>
        <end position="210"/>
    </location>
</feature>
<keyword evidence="7 9" id="KW-1133">Transmembrane helix</keyword>
<evidence type="ECO:0000256" key="7">
    <source>
        <dbReference type="ARBA" id="ARBA00022989"/>
    </source>
</evidence>
<feature type="transmembrane region" description="Helical" evidence="9">
    <location>
        <begin position="31"/>
        <end position="52"/>
    </location>
</feature>
<feature type="domain" description="ABC transmembrane type-1" evidence="10">
    <location>
        <begin position="25"/>
        <end position="213"/>
    </location>
</feature>
<dbReference type="InterPro" id="IPR035906">
    <property type="entry name" value="MetI-like_sf"/>
</dbReference>
<proteinExistence type="inferred from homology"/>
<name>A0A644TN43_9ZZZZ</name>
<sequence length="224" mass="24774">MATNPFAEYKWQALFTDWRLFADGLTVTIEVAIVALLVALLLGILFGVAGVFPNKNLRILNRVYVEFFQNTPLVIQVIFLYHALPHLKIVLPVFAIGSLGIGIYTGAYMAEAVRSGILAIPRGQLEAGLSQGFTYFQAMQYLILPQAKKIILPSIANQGVNLIKNTSVLAMIAGGDLMYQADSWSGMNMYYGPAYIVTGLLYWLLCFPLTKYVKHLEGSSEVRS</sequence>
<dbReference type="AlphaFoldDB" id="A0A644TN43"/>
<evidence type="ECO:0000313" key="11">
    <source>
        <dbReference type="EMBL" id="MPL67141.1"/>
    </source>
</evidence>
<keyword evidence="5 9" id="KW-0812">Transmembrane</keyword>
<evidence type="ECO:0000256" key="6">
    <source>
        <dbReference type="ARBA" id="ARBA00022970"/>
    </source>
</evidence>
<dbReference type="InterPro" id="IPR010065">
    <property type="entry name" value="AA_ABC_transptr_permease_3TM"/>
</dbReference>
<reference evidence="11" key="1">
    <citation type="submission" date="2019-08" db="EMBL/GenBank/DDBJ databases">
        <authorList>
            <person name="Kucharzyk K."/>
            <person name="Murdoch R.W."/>
            <person name="Higgins S."/>
            <person name="Loffler F."/>
        </authorList>
    </citation>
    <scope>NUCLEOTIDE SEQUENCE</scope>
</reference>
<keyword evidence="6" id="KW-0029">Amino-acid transport</keyword>
<comment type="caution">
    <text evidence="11">The sequence shown here is derived from an EMBL/GenBank/DDBJ whole genome shotgun (WGS) entry which is preliminary data.</text>
</comment>
<protein>
    <submittedName>
        <fullName evidence="11">Putative glutamine ABC transporter permease protein GlnM</fullName>
    </submittedName>
</protein>
<evidence type="ECO:0000256" key="8">
    <source>
        <dbReference type="ARBA" id="ARBA00023136"/>
    </source>
</evidence>